<reference evidence="4" key="1">
    <citation type="submission" date="2011-06" db="EMBL/GenBank/DDBJ databases">
        <title>Complete genome sequence of Paenibacillus mucilaginosus KNP414.</title>
        <authorList>
            <person name="Wang J."/>
            <person name="Hu S."/>
            <person name="Hu X."/>
            <person name="Zhang B."/>
            <person name="Dong D."/>
            <person name="Zhang S."/>
            <person name="Zhao K."/>
            <person name="Wu D."/>
        </authorList>
    </citation>
    <scope>NUCLEOTIDE SEQUENCE [LARGE SCALE GENOMIC DNA]</scope>
    <source>
        <strain evidence="4">KNP414</strain>
    </source>
</reference>
<dbReference type="InterPro" id="IPR001173">
    <property type="entry name" value="Glyco_trans_2-like"/>
</dbReference>
<evidence type="ECO:0000313" key="4">
    <source>
        <dbReference type="Proteomes" id="UP000006620"/>
    </source>
</evidence>
<protein>
    <submittedName>
        <fullName evidence="3">Glycosyl transferase family 2</fullName>
    </submittedName>
</protein>
<evidence type="ECO:0000313" key="3">
    <source>
        <dbReference type="EMBL" id="AEI39226.1"/>
    </source>
</evidence>
<dbReference type="Gene3D" id="3.90.550.10">
    <property type="entry name" value="Spore Coat Polysaccharide Biosynthesis Protein SpsA, Chain A"/>
    <property type="match status" value="1"/>
</dbReference>
<sequence>MNYPLVGVIIPCYNYGEYIEETLDSVLSSTYPNIEIIIVDDGSTDQNTLGVLEKIREQGLARVHVRANGGLSAARNTGISLTSGKYIVTLDADDLIAPTFIEKAVWLLEEESGAAFVYSLVQLFGRQNKIWETFEATLFYLKFRNVVPATIVIRRECWKQVGGYDESMREGYEDWEFVLRLTQAGYKGHHINEPLFFYRKHKGSMLEESKRKSRKLKHTIRRKHPEMYRLWPLQFLVFGFLEMKRRTLRFLKKSLVDIYHHIPTSIINAMKRFRKQGNRYKPIETCRENTGTLLNVKTAGDQHTIMFVLPWLHVGGVERVFLELIRSISNHFRVVLITTKSSSMANPWTALFEQHVCALYHLGDYLPDEEQRSRFILYLVQRWRVNIFHISNSQLGYRLLPVLKRQPSKPFTIDTLHMHEPWAAWDYFEYNRHFCEYLDHTVVLTSSQKEMLVESKGQNAAQISVIPNGIKLPQLLGRKETKIPFTVGFIGRVVMQKQPIVFLRTAKELRQRGCSSVQFTLVGEGDQLRTFLALRKLWGLEEVVEVRDFTDDVVQTMKDMHALFIPSLREGLPIVGIEAMSQGLPIIAPDVPGWNDLVLDGETGFLCTSSPKEFADKILVLAGDSTLYTKLSTNSIRRYKDHFQLQKMSGGYEKLYRDMLGSVGVDHLEV</sequence>
<dbReference type="SUPFAM" id="SSF53448">
    <property type="entry name" value="Nucleotide-diphospho-sugar transferases"/>
    <property type="match status" value="1"/>
</dbReference>
<evidence type="ECO:0000259" key="1">
    <source>
        <dbReference type="Pfam" id="PF00535"/>
    </source>
</evidence>
<dbReference type="AlphaFoldDB" id="F8FQG5"/>
<dbReference type="EMBL" id="CP002869">
    <property type="protein sequence ID" value="AEI39226.1"/>
    <property type="molecule type" value="Genomic_DNA"/>
</dbReference>
<dbReference type="Pfam" id="PF00535">
    <property type="entry name" value="Glycos_transf_2"/>
    <property type="match status" value="1"/>
</dbReference>
<accession>F8FQG5</accession>
<dbReference type="KEGG" id="pms:KNP414_00622"/>
<feature type="domain" description="Glycosyltransferase subfamily 4-like N-terminal" evidence="2">
    <location>
        <begin position="314"/>
        <end position="471"/>
    </location>
</feature>
<organism evidence="3 4">
    <name type="scientific">Paenibacillus mucilaginosus (strain KNP414)</name>
    <dbReference type="NCBI Taxonomy" id="1036673"/>
    <lineage>
        <taxon>Bacteria</taxon>
        <taxon>Bacillati</taxon>
        <taxon>Bacillota</taxon>
        <taxon>Bacilli</taxon>
        <taxon>Bacillales</taxon>
        <taxon>Paenibacillaceae</taxon>
        <taxon>Paenibacillus</taxon>
    </lineage>
</organism>
<dbReference type="Pfam" id="PF13439">
    <property type="entry name" value="Glyco_transf_4"/>
    <property type="match status" value="1"/>
</dbReference>
<dbReference type="InterPro" id="IPR028098">
    <property type="entry name" value="Glyco_trans_4-like_N"/>
</dbReference>
<dbReference type="PATRIC" id="fig|1036673.3.peg.550"/>
<dbReference type="InterPro" id="IPR050834">
    <property type="entry name" value="Glycosyltransf_2"/>
</dbReference>
<evidence type="ECO:0000259" key="2">
    <source>
        <dbReference type="Pfam" id="PF13439"/>
    </source>
</evidence>
<dbReference type="InterPro" id="IPR029044">
    <property type="entry name" value="Nucleotide-diphossugar_trans"/>
</dbReference>
<feature type="domain" description="Glycosyltransferase 2-like" evidence="1">
    <location>
        <begin position="8"/>
        <end position="133"/>
    </location>
</feature>
<dbReference type="GO" id="GO:0016740">
    <property type="term" value="F:transferase activity"/>
    <property type="evidence" value="ECO:0007669"/>
    <property type="project" value="UniProtKB-KW"/>
</dbReference>
<proteinExistence type="predicted"/>
<dbReference type="PANTHER" id="PTHR43685:SF2">
    <property type="entry name" value="GLYCOSYLTRANSFERASE 2-LIKE DOMAIN-CONTAINING PROTEIN"/>
    <property type="match status" value="1"/>
</dbReference>
<dbReference type="Proteomes" id="UP000006620">
    <property type="component" value="Chromosome"/>
</dbReference>
<dbReference type="HOGENOM" id="CLU_010422_0_0_9"/>
<dbReference type="Gene3D" id="3.40.50.2000">
    <property type="entry name" value="Glycogen Phosphorylase B"/>
    <property type="match status" value="2"/>
</dbReference>
<dbReference type="Pfam" id="PF13692">
    <property type="entry name" value="Glyco_trans_1_4"/>
    <property type="match status" value="1"/>
</dbReference>
<keyword evidence="3" id="KW-0808">Transferase</keyword>
<gene>
    <name evidence="3" type="ordered locus">KNP414_00622</name>
</gene>
<dbReference type="CDD" id="cd03801">
    <property type="entry name" value="GT4_PimA-like"/>
    <property type="match status" value="1"/>
</dbReference>
<dbReference type="PANTHER" id="PTHR43685">
    <property type="entry name" value="GLYCOSYLTRANSFERASE"/>
    <property type="match status" value="1"/>
</dbReference>
<dbReference type="RefSeq" id="WP_013914392.1">
    <property type="nucleotide sequence ID" value="NC_015690.1"/>
</dbReference>
<name>F8FQG5_PAEMK</name>
<reference evidence="3 4" key="2">
    <citation type="journal article" date="2013" name="Genome Announc.">
        <title>Genome Sequence of Growth-Improving Paenibacillus mucilaginosus Strain KNP414.</title>
        <authorList>
            <person name="Lu J.J."/>
            <person name="Wang J.F."/>
            <person name="Hu X.F."/>
        </authorList>
    </citation>
    <scope>NUCLEOTIDE SEQUENCE [LARGE SCALE GENOMIC DNA]</scope>
    <source>
        <strain evidence="3 4">KNP414</strain>
    </source>
</reference>
<dbReference type="SUPFAM" id="SSF53756">
    <property type="entry name" value="UDP-Glycosyltransferase/glycogen phosphorylase"/>
    <property type="match status" value="1"/>
</dbReference>